<accession>A0A024G4R9</accession>
<comment type="caution">
    <text evidence="2">The sequence shown here is derived from an EMBL/GenBank/DDBJ whole genome shotgun (WGS) entry which is preliminary data.</text>
</comment>
<evidence type="ECO:0000313" key="3">
    <source>
        <dbReference type="Proteomes" id="UP000053237"/>
    </source>
</evidence>
<proteinExistence type="predicted"/>
<dbReference type="InParanoid" id="A0A024G4R9"/>
<protein>
    <submittedName>
        <fullName evidence="2">Uncharacterized protein</fullName>
    </submittedName>
</protein>
<organism evidence="2 3">
    <name type="scientific">Albugo candida</name>
    <dbReference type="NCBI Taxonomy" id="65357"/>
    <lineage>
        <taxon>Eukaryota</taxon>
        <taxon>Sar</taxon>
        <taxon>Stramenopiles</taxon>
        <taxon>Oomycota</taxon>
        <taxon>Peronosporomycetes</taxon>
        <taxon>Albuginales</taxon>
        <taxon>Albuginaceae</taxon>
        <taxon>Albugo</taxon>
    </lineage>
</organism>
<gene>
    <name evidence="2" type="ORF">BN9_020830</name>
</gene>
<feature type="transmembrane region" description="Helical" evidence="1">
    <location>
        <begin position="828"/>
        <end position="846"/>
    </location>
</feature>
<keyword evidence="1" id="KW-1133">Transmembrane helix</keyword>
<sequence length="849" mass="97879">MSDWFRRIAKPPQESPPLCAIQTPPLKASSSKNSHYANIWYRRRVYDADFHIRPQDCISLTVSNDTPPTPFHLTRLWEWFGSHPRLLFFLCAIFCLWSTKLTFTVKLAEFFLHVYEIPRWIEQASTEHHVYAESLGNISECLRTKARSLEDKMLDKILIDASKAIDTLERNQPKLVAAEVEISQCLKALTGLAIPQETQNVSICSTQLANGLFRAVESDDNAAIHLEKLILKGKLSRMTQFVASQISQLKNLTRPNALPIASRITETLAEVVGTIATDVKSLEASITQWMLKYGNLTNASIRQLQVLHLASSNAIRIDPIQSKMISETKTLQKPLKKLWNTTWQYISSPARIILQDSMSTIHQIQDKLLEDVYVIDESVKVSKLKLLYETRAFSNEWNKFVNNWMSGWEELTHQIKSLSSALSDRTHRHTQSGSMPKHSLVKRLARRQPPTKVAVDTRGSDANDWFSTTLDWMHHIRLSLLTSKGNPNSQMKLLYSYLNMFDTAGNIYLILAVGVKLYCGIYTPMTTLDVRDMSKFSEESNLSRRLPCRHKFARYCYKLIVYVPIYLKAVIKRAGYLLLLVLITALLYSWKVSWYEGCVRSSESKVRWADFLQDSWASSMFGTIGSVSKQLEESEDAVVTFYLRTCRNLQRYELEPFAENQNARREAVLDQQKKSLELVNAFEACVDTLEPLSNTNFSTCEPKFLQLDVLNQNWCQPISHQQITQTFKSCSNLTIRDVERQYVCTLERVVYLTMASYWFTFSVMITARFVAHTLLRIFGLCWWEDLNDGRIQCLAFCNRDGSLDNVNFVMKRIRGHLKRVYFEIRLRLMLLLFAVLIACYNTFLLFSTL</sequence>
<feature type="transmembrane region" description="Helical" evidence="1">
    <location>
        <begin position="749"/>
        <end position="770"/>
    </location>
</feature>
<evidence type="ECO:0000256" key="1">
    <source>
        <dbReference type="SAM" id="Phobius"/>
    </source>
</evidence>
<dbReference type="Proteomes" id="UP000053237">
    <property type="component" value="Unassembled WGS sequence"/>
</dbReference>
<keyword evidence="3" id="KW-1185">Reference proteome</keyword>
<keyword evidence="1" id="KW-0812">Transmembrane</keyword>
<dbReference type="EMBL" id="CAIX01000017">
    <property type="protein sequence ID" value="CCI41299.1"/>
    <property type="molecule type" value="Genomic_DNA"/>
</dbReference>
<evidence type="ECO:0000313" key="2">
    <source>
        <dbReference type="EMBL" id="CCI41299.1"/>
    </source>
</evidence>
<dbReference type="AlphaFoldDB" id="A0A024G4R9"/>
<keyword evidence="1" id="KW-0472">Membrane</keyword>
<name>A0A024G4R9_9STRA</name>
<reference evidence="2 3" key="1">
    <citation type="submission" date="2012-05" db="EMBL/GenBank/DDBJ databases">
        <title>Recombination and specialization in a pathogen metapopulation.</title>
        <authorList>
            <person name="Gardiner A."/>
            <person name="Kemen E."/>
            <person name="Schultz-Larsen T."/>
            <person name="MacLean D."/>
            <person name="Van Oosterhout C."/>
            <person name="Jones J.D.G."/>
        </authorList>
    </citation>
    <scope>NUCLEOTIDE SEQUENCE [LARGE SCALE GENOMIC DNA]</scope>
    <source>
        <strain evidence="2 3">Ac Nc2</strain>
    </source>
</reference>